<keyword evidence="2" id="KW-0378">Hydrolase</keyword>
<dbReference type="PANTHER" id="PTHR45763">
    <property type="entry name" value="HYDROLASE, ALPHA/BETA FOLD FAMILY PROTEIN, EXPRESSED-RELATED"/>
    <property type="match status" value="1"/>
</dbReference>
<dbReference type="Proteomes" id="UP001596156">
    <property type="component" value="Unassembled WGS sequence"/>
</dbReference>
<dbReference type="RefSeq" id="WP_344645385.1">
    <property type="nucleotide sequence ID" value="NZ_BAAASS010000015.1"/>
</dbReference>
<proteinExistence type="predicted"/>
<dbReference type="SUPFAM" id="SSF53474">
    <property type="entry name" value="alpha/beta-Hydrolases"/>
    <property type="match status" value="1"/>
</dbReference>
<accession>A0ABW0DHN2</accession>
<dbReference type="InterPro" id="IPR000073">
    <property type="entry name" value="AB_hydrolase_1"/>
</dbReference>
<comment type="caution">
    <text evidence="2">The sequence shown here is derived from an EMBL/GenBank/DDBJ whole genome shotgun (WGS) entry which is preliminary data.</text>
</comment>
<keyword evidence="3" id="KW-1185">Reference proteome</keyword>
<protein>
    <submittedName>
        <fullName evidence="2">Alpha/beta fold hydrolase</fullName>
    </submittedName>
</protein>
<evidence type="ECO:0000259" key="1">
    <source>
        <dbReference type="Pfam" id="PF00561"/>
    </source>
</evidence>
<dbReference type="EMBL" id="JBHSKL010000059">
    <property type="protein sequence ID" value="MFC5229958.1"/>
    <property type="molecule type" value="Genomic_DNA"/>
</dbReference>
<dbReference type="InterPro" id="IPR029058">
    <property type="entry name" value="AB_hydrolase_fold"/>
</dbReference>
<gene>
    <name evidence="2" type="ORF">ACFPN6_36695</name>
</gene>
<dbReference type="PANTHER" id="PTHR45763:SF46">
    <property type="entry name" value="AB HYDROLASE-1 DOMAIN-CONTAINING PROTEIN"/>
    <property type="match status" value="1"/>
</dbReference>
<reference evidence="3" key="1">
    <citation type="journal article" date="2019" name="Int. J. Syst. Evol. Microbiol.">
        <title>The Global Catalogue of Microorganisms (GCM) 10K type strain sequencing project: providing services to taxonomists for standard genome sequencing and annotation.</title>
        <authorList>
            <consortium name="The Broad Institute Genomics Platform"/>
            <consortium name="The Broad Institute Genome Sequencing Center for Infectious Disease"/>
            <person name="Wu L."/>
            <person name="Ma J."/>
        </authorList>
    </citation>
    <scope>NUCLEOTIDE SEQUENCE [LARGE SCALE GENOMIC DNA]</scope>
    <source>
        <strain evidence="3">CCM 8479</strain>
    </source>
</reference>
<feature type="domain" description="AB hydrolase-1" evidence="1">
    <location>
        <begin position="38"/>
        <end position="282"/>
    </location>
</feature>
<evidence type="ECO:0000313" key="2">
    <source>
        <dbReference type="EMBL" id="MFC5229958.1"/>
    </source>
</evidence>
<dbReference type="Gene3D" id="3.40.50.1820">
    <property type="entry name" value="alpha/beta hydrolase"/>
    <property type="match status" value="1"/>
</dbReference>
<dbReference type="Pfam" id="PF00561">
    <property type="entry name" value="Abhydrolase_1"/>
    <property type="match status" value="1"/>
</dbReference>
<organism evidence="2 3">
    <name type="scientific">Streptomyces fimbriatus</name>
    <dbReference type="NCBI Taxonomy" id="68197"/>
    <lineage>
        <taxon>Bacteria</taxon>
        <taxon>Bacillati</taxon>
        <taxon>Actinomycetota</taxon>
        <taxon>Actinomycetes</taxon>
        <taxon>Kitasatosporales</taxon>
        <taxon>Streptomycetaceae</taxon>
        <taxon>Streptomyces</taxon>
    </lineage>
</organism>
<sequence length="298" mass="31659">MNSGKNHDVTEPARLGTTRLPDGRRLAWAEWGPPDGTAVLFCPGAATSRWLGFGGDAVEAAGIRLVSVDRPGLGDSDPDPGRTLVSWAEDVRHLAEARELWPLATVGFSQGAPFALALAAGGLVRAAAVVSGSDELAHPRFARTLEPPIRAMVDTTADDPDGAAASFADFGSADALWDVVIGTSHALDRAVYTDPVFERAFRRALREAFAQGPAGYARDTVLAMSRWPFDPARITVPVHLWYGEYDTSPVHSPDQGGSLARVMPGATRYLIPDAAGSLLWTHAEEILTTLVAAAKSPR</sequence>
<name>A0ABW0DHN2_STRFI</name>
<evidence type="ECO:0000313" key="3">
    <source>
        <dbReference type="Proteomes" id="UP001596156"/>
    </source>
</evidence>
<dbReference type="GO" id="GO:0016787">
    <property type="term" value="F:hydrolase activity"/>
    <property type="evidence" value="ECO:0007669"/>
    <property type="project" value="UniProtKB-KW"/>
</dbReference>